<evidence type="ECO:0000313" key="3">
    <source>
        <dbReference type="EMBL" id="OCF51774.1"/>
    </source>
</evidence>
<feature type="compositionally biased region" description="Basic and acidic residues" evidence="1">
    <location>
        <begin position="29"/>
        <end position="38"/>
    </location>
</feature>
<dbReference type="InterPro" id="IPR014729">
    <property type="entry name" value="Rossmann-like_a/b/a_fold"/>
</dbReference>
<dbReference type="PANTHER" id="PTHR46100">
    <property type="entry name" value="IMP2'P"/>
    <property type="match status" value="1"/>
</dbReference>
<proteinExistence type="predicted"/>
<feature type="region of interest" description="Disordered" evidence="1">
    <location>
        <begin position="659"/>
        <end position="715"/>
    </location>
</feature>
<feature type="region of interest" description="Disordered" evidence="1">
    <location>
        <begin position="23"/>
        <end position="95"/>
    </location>
</feature>
<name>A0A1B9I8E4_9TREE</name>
<feature type="compositionally biased region" description="Basic and acidic residues" evidence="1">
    <location>
        <begin position="284"/>
        <end position="298"/>
    </location>
</feature>
<dbReference type="CDD" id="cd23659">
    <property type="entry name" value="USP_At3g01520-like"/>
    <property type="match status" value="1"/>
</dbReference>
<accession>A0A1B9I8E4</accession>
<gene>
    <name evidence="3" type="ORF">I206_02490</name>
</gene>
<evidence type="ECO:0000259" key="2">
    <source>
        <dbReference type="Pfam" id="PF00582"/>
    </source>
</evidence>
<dbReference type="OrthoDB" id="992776at2759"/>
<evidence type="ECO:0000256" key="1">
    <source>
        <dbReference type="SAM" id="MobiDB-lite"/>
    </source>
</evidence>
<feature type="domain" description="UspA" evidence="2">
    <location>
        <begin position="500"/>
        <end position="655"/>
    </location>
</feature>
<reference evidence="3" key="2">
    <citation type="submission" date="2016-07" db="EMBL/GenBank/DDBJ databases">
        <title>Evolution of pathogenesis and genome organization in the Tremellales.</title>
        <authorList>
            <person name="Cuomo C."/>
            <person name="Litvintseva A."/>
            <person name="Heitman J."/>
            <person name="Chen Y."/>
            <person name="Sun S."/>
            <person name="Springer D."/>
            <person name="Dromer F."/>
            <person name="Young S."/>
            <person name="Zeng Q."/>
            <person name="Chapman S."/>
            <person name="Gujja S."/>
            <person name="Saif S."/>
            <person name="Birren B."/>
        </authorList>
    </citation>
    <scope>NUCLEOTIDE SEQUENCE</scope>
    <source>
        <strain evidence="3">CBS 10737</strain>
    </source>
</reference>
<dbReference type="PANTHER" id="PTHR46100:SF4">
    <property type="entry name" value="USPA DOMAIN-CONTAINING PROTEIN"/>
    <property type="match status" value="1"/>
</dbReference>
<feature type="compositionally biased region" description="Polar residues" evidence="1">
    <location>
        <begin position="679"/>
        <end position="689"/>
    </location>
</feature>
<dbReference type="AlphaFoldDB" id="A0A1B9I8E4"/>
<dbReference type="InterPro" id="IPR006015">
    <property type="entry name" value="Universal_stress_UspA"/>
</dbReference>
<feature type="compositionally biased region" description="Polar residues" evidence="1">
    <location>
        <begin position="59"/>
        <end position="74"/>
    </location>
</feature>
<sequence>MAPLSRSYSLPVSLSNSVSRLKALSGAAGRDEVSEKSRRSSVKSPSDTPLLAAVIEDGASSSTFQRPSPDSSISDLAASEEASKDSAVKSPLVTPNKRWSLSNKIKKTLSIDTSPKSSKDGLGLEGIETAPVEEERGRRMFQKSKNVKIKHNEETLTLAPPNQNYPVTTTTTSPIAFDDQASHLILGAIDRGRPSAQISPSSSATDLNKRSSGAFAALGLKAASIGLATQSRPSEEQLSEPAPQITTSTPKASFLQPSKPVGGGSSKGPRAPSPFFRARKSREKARERERSPEVEALKTDNYGAESEVEPETEAESVGGGPRKYRPQASAYEDDSASDSASQSESDPESDDDYADIIDEDGEVIFDEETAHNTEANAVFFEGDAAGLGGRSANDAGEGKSEVTEEPATLPRDEEDNRSQLDYYGEEVEQDPLGEGPNVVVPPQTLFQTSSLHQPKRKKSLRSGIELITGRPSFARDRCTITLTHGEPDEALELSGKRLRRYVVLSDLSEESRYAVEWAIGTVARDGDELFLISVKEDESKGKSNYTVTWSVDPKAWSNSDRAQKLRIQKERQTSALMLVKQVTGLLQRTRLNITVTCQFVHAKNARHMLLDLIDFLEPTMCIVGSRGLGKLQGILLGSTSHYLVQKSSVPVMVARRRLQRPMRQTNPANLRHSPRVSLASASIEKTASSRQEDEIMDVAESEKEEGKTGGADAAS</sequence>
<feature type="region of interest" description="Disordered" evidence="1">
    <location>
        <begin position="151"/>
        <end position="173"/>
    </location>
</feature>
<dbReference type="SUPFAM" id="SSF52402">
    <property type="entry name" value="Adenine nucleotide alpha hydrolases-like"/>
    <property type="match status" value="1"/>
</dbReference>
<organism evidence="3">
    <name type="scientific">Kwoniella pini CBS 10737</name>
    <dbReference type="NCBI Taxonomy" id="1296096"/>
    <lineage>
        <taxon>Eukaryota</taxon>
        <taxon>Fungi</taxon>
        <taxon>Dikarya</taxon>
        <taxon>Basidiomycota</taxon>
        <taxon>Agaricomycotina</taxon>
        <taxon>Tremellomycetes</taxon>
        <taxon>Tremellales</taxon>
        <taxon>Cryptococcaceae</taxon>
        <taxon>Kwoniella</taxon>
    </lineage>
</organism>
<feature type="compositionally biased region" description="Acidic residues" evidence="1">
    <location>
        <begin position="345"/>
        <end position="367"/>
    </location>
</feature>
<feature type="region of interest" description="Disordered" evidence="1">
    <location>
        <begin position="228"/>
        <end position="416"/>
    </location>
</feature>
<dbReference type="EMBL" id="KV700115">
    <property type="protein sequence ID" value="OCF51774.1"/>
    <property type="molecule type" value="Genomic_DNA"/>
</dbReference>
<protein>
    <recommendedName>
        <fullName evidence="2">UspA domain-containing protein</fullName>
    </recommendedName>
</protein>
<dbReference type="Pfam" id="PF00582">
    <property type="entry name" value="Usp"/>
    <property type="match status" value="1"/>
</dbReference>
<dbReference type="STRING" id="1296096.A0A1B9I8E4"/>
<feature type="region of interest" description="Disordered" evidence="1">
    <location>
        <begin position="111"/>
        <end position="139"/>
    </location>
</feature>
<dbReference type="InterPro" id="IPR006016">
    <property type="entry name" value="UspA"/>
</dbReference>
<dbReference type="PRINTS" id="PR01438">
    <property type="entry name" value="UNVRSLSTRESS"/>
</dbReference>
<dbReference type="Gene3D" id="3.40.50.620">
    <property type="entry name" value="HUPs"/>
    <property type="match status" value="1"/>
</dbReference>
<reference evidence="3" key="1">
    <citation type="submission" date="2013-07" db="EMBL/GenBank/DDBJ databases">
        <title>The Genome Sequence of Cryptococcus pinus CBS10737.</title>
        <authorList>
            <consortium name="The Broad Institute Genome Sequencing Platform"/>
            <person name="Cuomo C."/>
            <person name="Litvintseva A."/>
            <person name="Chen Y."/>
            <person name="Heitman J."/>
            <person name="Sun S."/>
            <person name="Springer D."/>
            <person name="Dromer F."/>
            <person name="Young S.K."/>
            <person name="Zeng Q."/>
            <person name="Gargeya S."/>
            <person name="Fitzgerald M."/>
            <person name="Abouelleil A."/>
            <person name="Alvarado L."/>
            <person name="Berlin A.M."/>
            <person name="Chapman S.B."/>
            <person name="Dewar J."/>
            <person name="Goldberg J."/>
            <person name="Griggs A."/>
            <person name="Gujja S."/>
            <person name="Hansen M."/>
            <person name="Howarth C."/>
            <person name="Imamovic A."/>
            <person name="Larimer J."/>
            <person name="McCowan C."/>
            <person name="Murphy C."/>
            <person name="Pearson M."/>
            <person name="Priest M."/>
            <person name="Roberts A."/>
            <person name="Saif S."/>
            <person name="Shea T."/>
            <person name="Sykes S."/>
            <person name="Wortman J."/>
            <person name="Nusbaum C."/>
            <person name="Birren B."/>
        </authorList>
    </citation>
    <scope>NUCLEOTIDE SEQUENCE [LARGE SCALE GENOMIC DNA]</scope>
    <source>
        <strain evidence="3">CBS 10737</strain>
    </source>
</reference>
<feature type="compositionally biased region" description="Polar residues" evidence="1">
    <location>
        <begin position="160"/>
        <end position="173"/>
    </location>
</feature>